<reference evidence="3 4" key="1">
    <citation type="journal article" date="2011" name="Proc. Natl. Acad. Sci. U.S.A.">
        <title>Evolutionary erosion of yeast sex chromosomes by mating-type switching accidents.</title>
        <authorList>
            <person name="Gordon J.L."/>
            <person name="Armisen D."/>
            <person name="Proux-Wera E."/>
            <person name="Oheigeartaigh S.S."/>
            <person name="Byrne K.P."/>
            <person name="Wolfe K.H."/>
        </authorList>
    </citation>
    <scope>NUCLEOTIDE SEQUENCE [LARGE SCALE GENOMIC DNA]</scope>
    <source>
        <strain evidence="4">ATCC 24235 / CBS 4417 / NBRC 1672 / NRRL Y-8282 / UCD 70-5</strain>
    </source>
</reference>
<protein>
    <recommendedName>
        <fullName evidence="2">Peroxisomal membrane protein PEX14-like KPWE domain-containing protein</fullName>
    </recommendedName>
</protein>
<dbReference type="OrthoDB" id="9936937at2759"/>
<evidence type="ECO:0000256" key="1">
    <source>
        <dbReference type="SAM" id="MobiDB-lite"/>
    </source>
</evidence>
<evidence type="ECO:0000313" key="3">
    <source>
        <dbReference type="EMBL" id="CCE61105.1"/>
    </source>
</evidence>
<dbReference type="HOGENOM" id="CLU_145567_1_0_1"/>
<keyword evidence="4" id="KW-1185">Reference proteome</keyword>
<feature type="domain" description="Peroxisomal membrane protein PEX14-like KPWE" evidence="2">
    <location>
        <begin position="4"/>
        <end position="50"/>
    </location>
</feature>
<dbReference type="eggNOG" id="ENOG502SBU0">
    <property type="taxonomic scope" value="Eukaryota"/>
</dbReference>
<evidence type="ECO:0000259" key="2">
    <source>
        <dbReference type="Pfam" id="PF17733"/>
    </source>
</evidence>
<feature type="region of interest" description="Disordered" evidence="1">
    <location>
        <begin position="35"/>
        <end position="90"/>
    </location>
</feature>
<gene>
    <name evidence="3" type="primary">TPHA0A00200</name>
    <name evidence="3" type="ordered locus">TPHA_0A00200</name>
</gene>
<name>G8BMH7_TETPH</name>
<feature type="compositionally biased region" description="Basic and acidic residues" evidence="1">
    <location>
        <begin position="35"/>
        <end position="73"/>
    </location>
</feature>
<dbReference type="STRING" id="1071381.G8BMH7"/>
<dbReference type="AlphaFoldDB" id="G8BMH7"/>
<feature type="compositionally biased region" description="Low complexity" evidence="1">
    <location>
        <begin position="75"/>
        <end position="88"/>
    </location>
</feature>
<dbReference type="InterPro" id="IPR040554">
    <property type="entry name" value="KPWE_PEX14_dom"/>
</dbReference>
<dbReference type="GeneID" id="11532349"/>
<dbReference type="Proteomes" id="UP000005666">
    <property type="component" value="Chromosome 1"/>
</dbReference>
<accession>G8BMH7</accession>
<evidence type="ECO:0000313" key="4">
    <source>
        <dbReference type="Proteomes" id="UP000005666"/>
    </source>
</evidence>
<proteinExistence type="predicted"/>
<dbReference type="KEGG" id="tpf:TPHA_0A00200"/>
<dbReference type="OMA" id="PWETRSK"/>
<organism evidence="3 4">
    <name type="scientific">Tetrapisispora phaffii (strain ATCC 24235 / CBS 4417 / NBRC 1672 / NRRL Y-8282 / UCD 70-5)</name>
    <name type="common">Yeast</name>
    <name type="synonym">Fabospora phaffii</name>
    <dbReference type="NCBI Taxonomy" id="1071381"/>
    <lineage>
        <taxon>Eukaryota</taxon>
        <taxon>Fungi</taxon>
        <taxon>Dikarya</taxon>
        <taxon>Ascomycota</taxon>
        <taxon>Saccharomycotina</taxon>
        <taxon>Saccharomycetes</taxon>
        <taxon>Saccharomycetales</taxon>
        <taxon>Saccharomycetaceae</taxon>
        <taxon>Tetrapisispora</taxon>
    </lineage>
</organism>
<dbReference type="RefSeq" id="XP_003683539.1">
    <property type="nucleotide sequence ID" value="XM_003683491.1"/>
</dbReference>
<dbReference type="EMBL" id="HE612856">
    <property type="protein sequence ID" value="CCE61105.1"/>
    <property type="molecule type" value="Genomic_DNA"/>
</dbReference>
<dbReference type="Pfam" id="PF17733">
    <property type="entry name" value="KPWE_dom"/>
    <property type="match status" value="1"/>
</dbReference>
<sequence length="111" mass="12642">MSNGLTYDELVDHIMNDKSIPNVTAVEDIVLDEKERSANELKPRSKPWETRSKIAEANNHETNSDLLLIKDSEESTGSTEGTEPSKGTMIHFTYEANDEYYKMEEDMAKKN</sequence>